<dbReference type="AlphaFoldDB" id="A0AAN8VZ26"/>
<protein>
    <submittedName>
        <fullName evidence="3">Alpha/beta hydrolase fold-3</fullName>
    </submittedName>
</protein>
<dbReference type="EMBL" id="JBAMMX010000004">
    <property type="protein sequence ID" value="KAK6942490.1"/>
    <property type="molecule type" value="Genomic_DNA"/>
</dbReference>
<dbReference type="Gene3D" id="3.40.50.1820">
    <property type="entry name" value="alpha/beta hydrolase"/>
    <property type="match status" value="1"/>
</dbReference>
<feature type="domain" description="Alpha/beta hydrolase fold-3" evidence="2">
    <location>
        <begin position="75"/>
        <end position="298"/>
    </location>
</feature>
<organism evidence="3 4">
    <name type="scientific">Dillenia turbinata</name>
    <dbReference type="NCBI Taxonomy" id="194707"/>
    <lineage>
        <taxon>Eukaryota</taxon>
        <taxon>Viridiplantae</taxon>
        <taxon>Streptophyta</taxon>
        <taxon>Embryophyta</taxon>
        <taxon>Tracheophyta</taxon>
        <taxon>Spermatophyta</taxon>
        <taxon>Magnoliopsida</taxon>
        <taxon>eudicotyledons</taxon>
        <taxon>Gunneridae</taxon>
        <taxon>Pentapetalae</taxon>
        <taxon>Dilleniales</taxon>
        <taxon>Dilleniaceae</taxon>
        <taxon>Dillenia</taxon>
    </lineage>
</organism>
<comment type="similarity">
    <text evidence="1">Belongs to the 'GDXG' lipolytic enzyme family.</text>
</comment>
<keyword evidence="4" id="KW-1185">Reference proteome</keyword>
<gene>
    <name evidence="3" type="ORF">RJ641_027867</name>
</gene>
<name>A0AAN8VZ26_9MAGN</name>
<sequence length="323" mass="35656">MGSLPHIVEDCQGILQVYSDGTITRTSQINFNIPIHDDGSAIWKDMEFNASHKLRLRLYKPASANPESNSRFPILFYIHGGGFCVGSCSWSNFHNCCLRLASRLQAVVVSPNYRLAPEHPLPAAIDDSLSAVKWLQSQALGGGDVWLSSRVVDFDRVFILGDSSGGNIAHHIAVRTGSGSVEFSPIQVRGYVLLAPFFGGSDRTESELGPPEGLLNLDILDRFWRLSLPAGETTDHPWVNPFGPRSPNLEKVTLGPMLVLAGGNELLKDRVEEYAKKLKEMGKNVEYVEFKGEEHGFLTNDPYSKVSNKLLNIIDEFISTNSN</sequence>
<dbReference type="InterPro" id="IPR029058">
    <property type="entry name" value="AB_hydrolase_fold"/>
</dbReference>
<dbReference type="PANTHER" id="PTHR23024:SF406">
    <property type="entry name" value="CARBOXYLESTERASE 15-RELATED"/>
    <property type="match status" value="1"/>
</dbReference>
<dbReference type="SUPFAM" id="SSF53474">
    <property type="entry name" value="alpha/beta-Hydrolases"/>
    <property type="match status" value="1"/>
</dbReference>
<dbReference type="PANTHER" id="PTHR23024">
    <property type="entry name" value="ARYLACETAMIDE DEACETYLASE"/>
    <property type="match status" value="1"/>
</dbReference>
<dbReference type="GO" id="GO:0016787">
    <property type="term" value="F:hydrolase activity"/>
    <property type="evidence" value="ECO:0007669"/>
    <property type="project" value="UniProtKB-KW"/>
</dbReference>
<proteinExistence type="inferred from homology"/>
<evidence type="ECO:0000313" key="3">
    <source>
        <dbReference type="EMBL" id="KAK6942490.1"/>
    </source>
</evidence>
<accession>A0AAN8VZ26</accession>
<evidence type="ECO:0000256" key="1">
    <source>
        <dbReference type="ARBA" id="ARBA00010515"/>
    </source>
</evidence>
<dbReference type="Proteomes" id="UP001370490">
    <property type="component" value="Unassembled WGS sequence"/>
</dbReference>
<reference evidence="3 4" key="1">
    <citation type="submission" date="2023-12" db="EMBL/GenBank/DDBJ databases">
        <title>A high-quality genome assembly for Dillenia turbinata (Dilleniales).</title>
        <authorList>
            <person name="Chanderbali A."/>
        </authorList>
    </citation>
    <scope>NUCLEOTIDE SEQUENCE [LARGE SCALE GENOMIC DNA]</scope>
    <source>
        <strain evidence="3">LSX21</strain>
        <tissue evidence="3">Leaf</tissue>
    </source>
</reference>
<dbReference type="InterPro" id="IPR013094">
    <property type="entry name" value="AB_hydrolase_3"/>
</dbReference>
<comment type="caution">
    <text evidence="3">The sequence shown here is derived from an EMBL/GenBank/DDBJ whole genome shotgun (WGS) entry which is preliminary data.</text>
</comment>
<dbReference type="Pfam" id="PF07859">
    <property type="entry name" value="Abhydrolase_3"/>
    <property type="match status" value="1"/>
</dbReference>
<keyword evidence="3" id="KW-0378">Hydrolase</keyword>
<evidence type="ECO:0000259" key="2">
    <source>
        <dbReference type="Pfam" id="PF07859"/>
    </source>
</evidence>
<dbReference type="InterPro" id="IPR050466">
    <property type="entry name" value="Carboxylest/Gibb_receptor"/>
</dbReference>
<evidence type="ECO:0000313" key="4">
    <source>
        <dbReference type="Proteomes" id="UP001370490"/>
    </source>
</evidence>